<comment type="caution">
    <text evidence="2">The sequence shown here is derived from an EMBL/GenBank/DDBJ whole genome shotgun (WGS) entry which is preliminary data.</text>
</comment>
<sequence>MLPLARSGRIRALGIFSKKRLAGAPEVSTIAEAGGPRLESSTRVMFLALAGTFKDIVNKMSAQVSNAVASLDIKKRFEELGIEPVAETPEEASKFLNDEIVEWAKVITTAGVKAE</sequence>
<comment type="similarity">
    <text evidence="1">Belongs to the UPF0065 (bug) family.</text>
</comment>
<dbReference type="Pfam" id="PF03401">
    <property type="entry name" value="TctC"/>
    <property type="match status" value="1"/>
</dbReference>
<dbReference type="Gene3D" id="3.40.190.10">
    <property type="entry name" value="Periplasmic binding protein-like II"/>
    <property type="match status" value="1"/>
</dbReference>
<proteinExistence type="inferred from homology"/>
<reference evidence="2" key="1">
    <citation type="submission" date="2021-01" db="EMBL/GenBank/DDBJ databases">
        <title>Genome sequence of strain Noviherbaspirillum sp. DKR-6.</title>
        <authorList>
            <person name="Chaudhary D.K."/>
        </authorList>
    </citation>
    <scope>NUCLEOTIDE SEQUENCE</scope>
    <source>
        <strain evidence="2">DKR-6</strain>
    </source>
</reference>
<dbReference type="RefSeq" id="WP_200592244.1">
    <property type="nucleotide sequence ID" value="NZ_JAEPBG010000004.1"/>
</dbReference>
<evidence type="ECO:0000256" key="1">
    <source>
        <dbReference type="ARBA" id="ARBA00006987"/>
    </source>
</evidence>
<dbReference type="Gene3D" id="3.40.190.150">
    <property type="entry name" value="Bordetella uptake gene, domain 1"/>
    <property type="match status" value="1"/>
</dbReference>
<dbReference type="InterPro" id="IPR042100">
    <property type="entry name" value="Bug_dom1"/>
</dbReference>
<dbReference type="PANTHER" id="PTHR42928">
    <property type="entry name" value="TRICARBOXYLATE-BINDING PROTEIN"/>
    <property type="match status" value="1"/>
</dbReference>
<name>A0A934W7E7_9BURK</name>
<gene>
    <name evidence="2" type="ORF">JJB74_12785</name>
</gene>
<organism evidence="2 3">
    <name type="scientific">Noviherbaspirillum pedocola</name>
    <dbReference type="NCBI Taxonomy" id="2801341"/>
    <lineage>
        <taxon>Bacteria</taxon>
        <taxon>Pseudomonadati</taxon>
        <taxon>Pseudomonadota</taxon>
        <taxon>Betaproteobacteria</taxon>
        <taxon>Burkholderiales</taxon>
        <taxon>Oxalobacteraceae</taxon>
        <taxon>Noviherbaspirillum</taxon>
    </lineage>
</organism>
<dbReference type="InterPro" id="IPR005064">
    <property type="entry name" value="BUG"/>
</dbReference>
<dbReference type="AlphaFoldDB" id="A0A934W7E7"/>
<protein>
    <submittedName>
        <fullName evidence="2">Uncharacterized protein</fullName>
    </submittedName>
</protein>
<evidence type="ECO:0000313" key="2">
    <source>
        <dbReference type="EMBL" id="MBK4735493.1"/>
    </source>
</evidence>
<dbReference type="PANTHER" id="PTHR42928:SF5">
    <property type="entry name" value="BLR1237 PROTEIN"/>
    <property type="match status" value="1"/>
</dbReference>
<dbReference type="EMBL" id="JAEPBG010000004">
    <property type="protein sequence ID" value="MBK4735493.1"/>
    <property type="molecule type" value="Genomic_DNA"/>
</dbReference>
<dbReference type="Proteomes" id="UP000622890">
    <property type="component" value="Unassembled WGS sequence"/>
</dbReference>
<evidence type="ECO:0000313" key="3">
    <source>
        <dbReference type="Proteomes" id="UP000622890"/>
    </source>
</evidence>
<keyword evidence="3" id="KW-1185">Reference proteome</keyword>
<accession>A0A934W7E7</accession>